<feature type="domain" description="TolB N-terminal" evidence="6">
    <location>
        <begin position="23"/>
        <end position="129"/>
    </location>
</feature>
<dbReference type="Gene3D" id="2.120.10.30">
    <property type="entry name" value="TolB, C-terminal domain"/>
    <property type="match status" value="1"/>
</dbReference>
<dbReference type="SUPFAM" id="SSF69304">
    <property type="entry name" value="Tricorn protease N-terminal domain"/>
    <property type="match status" value="1"/>
</dbReference>
<dbReference type="InterPro" id="IPR014167">
    <property type="entry name" value="Tol-Pal_TolB"/>
</dbReference>
<evidence type="ECO:0000313" key="7">
    <source>
        <dbReference type="EMBL" id="HHH13748.1"/>
    </source>
</evidence>
<dbReference type="Pfam" id="PF04052">
    <property type="entry name" value="TolB_N"/>
    <property type="match status" value="1"/>
</dbReference>
<dbReference type="Proteomes" id="UP000886100">
    <property type="component" value="Unassembled WGS sequence"/>
</dbReference>
<comment type="caution">
    <text evidence="7">The sequence shown here is derived from an EMBL/GenBank/DDBJ whole genome shotgun (WGS) entry which is preliminary data.</text>
</comment>
<dbReference type="InterPro" id="IPR011042">
    <property type="entry name" value="6-blade_b-propeller_TolB-like"/>
</dbReference>
<dbReference type="PANTHER" id="PTHR36842">
    <property type="entry name" value="PROTEIN TOLB HOMOLOG"/>
    <property type="match status" value="1"/>
</dbReference>
<name>A0A7C5J0Y9_9GAMM</name>
<dbReference type="AlphaFoldDB" id="A0A7C5J0Y9"/>
<comment type="similarity">
    <text evidence="2 5">Belongs to the TolB family.</text>
</comment>
<dbReference type="GO" id="GO:0042597">
    <property type="term" value="C:periplasmic space"/>
    <property type="evidence" value="ECO:0007669"/>
    <property type="project" value="UniProtKB-SubCell"/>
</dbReference>
<dbReference type="GO" id="GO:0051301">
    <property type="term" value="P:cell division"/>
    <property type="evidence" value="ECO:0007669"/>
    <property type="project" value="UniProtKB-UniRule"/>
</dbReference>
<sequence length="432" mass="47693">MKRLLQFFLVFLVLGVQGARAGLVIEITEGVEGALPIAVVPFRWKGDPASPPPQKVGRIVAADLHRSGYFRTLPESEMLAFPATTAEVDFRDWRALKQENLVIGEVEPNGPGGYKVNFKLFDVYQGEQLMGYSFATTARDLRSVAHHIADLIYETLTGTPGAFATRIAYVVSEGTIEQPRISLRIADSDGHNSQVILSSSEPIMSPAWSPDGRRLAYVSFENARPSIWIQEVFTGRREKVTSFKGINGAPAFSPDGRFLAMALSKDGDPDIYVMDLARRKLRRLVRHWAIDTEPAWSPDGRYIVFTSDRGGSPQIYRVPVTGGGAERITYDNSYNARASYSPDGKLLTFITRVGQQFRIAVMDLARGSTTVLTDGSLDESPSFAPNGSMIIYATRYRGKGVLAAVSTDGRVKQRLALQSGDVRDPVWSPYYK</sequence>
<keyword evidence="5" id="KW-0131">Cell cycle</keyword>
<dbReference type="GO" id="GO:0017038">
    <property type="term" value="P:protein import"/>
    <property type="evidence" value="ECO:0007669"/>
    <property type="project" value="InterPro"/>
</dbReference>
<dbReference type="Gene3D" id="3.40.50.10070">
    <property type="entry name" value="TolB, N-terminal domain"/>
    <property type="match status" value="1"/>
</dbReference>
<evidence type="ECO:0000256" key="2">
    <source>
        <dbReference type="ARBA" id="ARBA00009820"/>
    </source>
</evidence>
<dbReference type="InterPro" id="IPR007195">
    <property type="entry name" value="TolB_N"/>
</dbReference>
<dbReference type="SUPFAM" id="SSF52964">
    <property type="entry name" value="TolB, N-terminal domain"/>
    <property type="match status" value="1"/>
</dbReference>
<dbReference type="PANTHER" id="PTHR36842:SF1">
    <property type="entry name" value="PROTEIN TOLB"/>
    <property type="match status" value="1"/>
</dbReference>
<keyword evidence="5" id="KW-0132">Cell division</keyword>
<dbReference type="HAMAP" id="MF_00671">
    <property type="entry name" value="TolB"/>
    <property type="match status" value="1"/>
</dbReference>
<gene>
    <name evidence="5 7" type="primary">tolB</name>
    <name evidence="7" type="ORF">ENJ98_05880</name>
</gene>
<dbReference type="NCBIfam" id="TIGR02800">
    <property type="entry name" value="propeller_TolB"/>
    <property type="match status" value="1"/>
</dbReference>
<dbReference type="EMBL" id="DROM01000353">
    <property type="protein sequence ID" value="HHH13748.1"/>
    <property type="molecule type" value="Genomic_DNA"/>
</dbReference>
<evidence type="ECO:0000256" key="1">
    <source>
        <dbReference type="ARBA" id="ARBA00004418"/>
    </source>
</evidence>
<proteinExistence type="inferred from homology"/>
<evidence type="ECO:0000256" key="5">
    <source>
        <dbReference type="HAMAP-Rule" id="MF_00671"/>
    </source>
</evidence>
<organism evidence="7">
    <name type="scientific">Thiolapillus brandeum</name>
    <dbReference type="NCBI Taxonomy" id="1076588"/>
    <lineage>
        <taxon>Bacteria</taxon>
        <taxon>Pseudomonadati</taxon>
        <taxon>Pseudomonadota</taxon>
        <taxon>Gammaproteobacteria</taxon>
        <taxon>Chromatiales</taxon>
        <taxon>Sedimenticolaceae</taxon>
        <taxon>Thiolapillus</taxon>
    </lineage>
</organism>
<comment type="function">
    <text evidence="5">Part of the Tol-Pal system, which plays a role in outer membrane invagination during cell division and is important for maintaining outer membrane integrity.</text>
</comment>
<accession>A0A7C5J0Y9</accession>
<keyword evidence="4 5" id="KW-0574">Periplasm</keyword>
<dbReference type="InterPro" id="IPR011659">
    <property type="entry name" value="WD40"/>
</dbReference>
<reference evidence="7" key="1">
    <citation type="journal article" date="2020" name="mSystems">
        <title>Genome- and Community-Level Interaction Insights into Carbon Utilization and Element Cycling Functions of Hydrothermarchaeota in Hydrothermal Sediment.</title>
        <authorList>
            <person name="Zhou Z."/>
            <person name="Liu Y."/>
            <person name="Xu W."/>
            <person name="Pan J."/>
            <person name="Luo Z.H."/>
            <person name="Li M."/>
        </authorList>
    </citation>
    <scope>NUCLEOTIDE SEQUENCE [LARGE SCALE GENOMIC DNA]</scope>
    <source>
        <strain evidence="7">HyVt-535</strain>
    </source>
</reference>
<keyword evidence="3 5" id="KW-0732">Signal</keyword>
<comment type="subunit">
    <text evidence="5">The Tol-Pal system is composed of five core proteins: the inner membrane proteins TolA, TolQ and TolR, the periplasmic protein TolB and the outer membrane protein Pal. They form a network linking the inner and outer membranes and the peptidoglycan layer.</text>
</comment>
<evidence type="ECO:0000256" key="3">
    <source>
        <dbReference type="ARBA" id="ARBA00022729"/>
    </source>
</evidence>
<protein>
    <recommendedName>
        <fullName evidence="5">Tol-Pal system protein TolB</fullName>
    </recommendedName>
</protein>
<evidence type="ECO:0000256" key="4">
    <source>
        <dbReference type="ARBA" id="ARBA00022764"/>
    </source>
</evidence>
<dbReference type="Pfam" id="PF07676">
    <property type="entry name" value="PD40"/>
    <property type="match status" value="5"/>
</dbReference>
<comment type="subcellular location">
    <subcellularLocation>
        <location evidence="1 5">Periplasm</location>
    </subcellularLocation>
</comment>
<evidence type="ECO:0000259" key="6">
    <source>
        <dbReference type="Pfam" id="PF04052"/>
    </source>
</evidence>